<dbReference type="Pfam" id="PF00288">
    <property type="entry name" value="GHMP_kinases_N"/>
    <property type="match status" value="1"/>
</dbReference>
<dbReference type="GO" id="GO:0005524">
    <property type="term" value="F:ATP binding"/>
    <property type="evidence" value="ECO:0007669"/>
    <property type="project" value="UniProtKB-KW"/>
</dbReference>
<dbReference type="KEGG" id="ard:AXF14_08825"/>
<dbReference type="NCBIfam" id="TIGR01220">
    <property type="entry name" value="Pmev_kin_Gr_pos"/>
    <property type="match status" value="1"/>
</dbReference>
<evidence type="ECO:0000259" key="7">
    <source>
        <dbReference type="Pfam" id="PF00288"/>
    </source>
</evidence>
<keyword evidence="4" id="KW-0547">Nucleotide-binding</keyword>
<dbReference type="Gene3D" id="3.30.70.890">
    <property type="entry name" value="GHMP kinase, C-terminal domain"/>
    <property type="match status" value="1"/>
</dbReference>
<keyword evidence="6" id="KW-0067">ATP-binding</keyword>
<dbReference type="Proteomes" id="UP000065220">
    <property type="component" value="Chromosome"/>
</dbReference>
<keyword evidence="3" id="KW-0808">Transferase</keyword>
<dbReference type="InterPro" id="IPR006204">
    <property type="entry name" value="GHMP_kinase_N_dom"/>
</dbReference>
<dbReference type="STRING" id="111015.AXF14_08825"/>
<dbReference type="EC" id="2.7.4.2" evidence="2"/>
<name>A0A0X8JHA7_ACTRD</name>
<evidence type="ECO:0000256" key="1">
    <source>
        <dbReference type="ARBA" id="ARBA00005017"/>
    </source>
</evidence>
<evidence type="ECO:0000256" key="2">
    <source>
        <dbReference type="ARBA" id="ARBA00012958"/>
    </source>
</evidence>
<evidence type="ECO:0000313" key="9">
    <source>
        <dbReference type="EMBL" id="AMD88527.1"/>
    </source>
</evidence>
<dbReference type="Pfam" id="PF08544">
    <property type="entry name" value="GHMP_kinases_C"/>
    <property type="match status" value="1"/>
</dbReference>
<reference evidence="10" key="1">
    <citation type="submission" date="2016-02" db="EMBL/GenBank/DDBJ databases">
        <authorList>
            <person name="Holder M.E."/>
            <person name="Ajami N.J."/>
            <person name="Petrosino J.F."/>
        </authorList>
    </citation>
    <scope>NUCLEOTIDE SEQUENCE [LARGE SCALE GENOMIC DNA]</scope>
    <source>
        <strain evidence="10">CCUG 36733</strain>
    </source>
</reference>
<gene>
    <name evidence="9" type="ORF">AXF14_08825</name>
</gene>
<evidence type="ECO:0000256" key="5">
    <source>
        <dbReference type="ARBA" id="ARBA00022777"/>
    </source>
</evidence>
<dbReference type="InterPro" id="IPR013750">
    <property type="entry name" value="GHMP_kinase_C_dom"/>
</dbReference>
<feature type="domain" description="GHMP kinase N-terminal" evidence="7">
    <location>
        <begin position="93"/>
        <end position="185"/>
    </location>
</feature>
<dbReference type="InterPro" id="IPR036554">
    <property type="entry name" value="GHMP_kinase_C_sf"/>
</dbReference>
<dbReference type="GO" id="GO:0019287">
    <property type="term" value="P:isopentenyl diphosphate biosynthetic process, mevalonate pathway"/>
    <property type="evidence" value="ECO:0007669"/>
    <property type="project" value="UniProtKB-UniPathway"/>
</dbReference>
<dbReference type="InterPro" id="IPR035102">
    <property type="entry name" value="Phosphomevalonate_kinase"/>
</dbReference>
<evidence type="ECO:0000313" key="10">
    <source>
        <dbReference type="Proteomes" id="UP000065220"/>
    </source>
</evidence>
<accession>A0A0X8JHA7</accession>
<feature type="domain" description="GHMP kinase C-terminal" evidence="8">
    <location>
        <begin position="283"/>
        <end position="357"/>
    </location>
</feature>
<evidence type="ECO:0000259" key="8">
    <source>
        <dbReference type="Pfam" id="PF08544"/>
    </source>
</evidence>
<dbReference type="PANTHER" id="PTHR31814:SF2">
    <property type="entry name" value="PHOSPHOMEVALONATE KINASE"/>
    <property type="match status" value="1"/>
</dbReference>
<dbReference type="SUPFAM" id="SSF55060">
    <property type="entry name" value="GHMP Kinase, C-terminal domain"/>
    <property type="match status" value="1"/>
</dbReference>
<dbReference type="InterPro" id="IPR005917">
    <property type="entry name" value="Pmev_kinase_bact"/>
</dbReference>
<proteinExistence type="predicted"/>
<organism evidence="9 10">
    <name type="scientific">Actinomyces radicidentis</name>
    <dbReference type="NCBI Taxonomy" id="111015"/>
    <lineage>
        <taxon>Bacteria</taxon>
        <taxon>Bacillati</taxon>
        <taxon>Actinomycetota</taxon>
        <taxon>Actinomycetes</taxon>
        <taxon>Actinomycetales</taxon>
        <taxon>Actinomycetaceae</taxon>
        <taxon>Actinomyces</taxon>
    </lineage>
</organism>
<dbReference type="AlphaFoldDB" id="A0A0X8JHA7"/>
<dbReference type="GO" id="GO:0004631">
    <property type="term" value="F:phosphomevalonate kinase activity"/>
    <property type="evidence" value="ECO:0007669"/>
    <property type="project" value="UniProtKB-EC"/>
</dbReference>
<dbReference type="EMBL" id="CP014228">
    <property type="protein sequence ID" value="AMD88527.1"/>
    <property type="molecule type" value="Genomic_DNA"/>
</dbReference>
<sequence length="379" mass="39963">MTAGRTVSDGAVSRRAPGKLYVAGEYAVVEPGHRAVLVAVNRFITVTVSPVHDSGRRSGRIASSLYAGGTRSWRRRPEDGTALVEGAPVDYVLSAIRLVESLVRERGGELRLFDLDVDSQLDDASGRKLGLGSSAAVTVATVRSVAAFYGLRLTDTEVYKLCLLASDSVEPIGSAGDLAASTFTGWVDYSSPDRIWMREERVERSVDDMLLADWPGLRIERLEPPVGVDLLVGWTGDPASTAGLVADVQHGAHSAAPAALDYEEFLAGSQACLAGLVRSMESGDLDAVAARVQEDRTLLAGLAASTGVTIETPLLTRLVEIAREHGAAAKSSGAGGGDCGIALCPPHVDERAILAGWMAVGVVPLDLAVHTRDPRTEDR</sequence>
<dbReference type="PANTHER" id="PTHR31814">
    <property type="match status" value="1"/>
</dbReference>
<dbReference type="OrthoDB" id="1522677at2"/>
<evidence type="ECO:0000256" key="4">
    <source>
        <dbReference type="ARBA" id="ARBA00022741"/>
    </source>
</evidence>
<protein>
    <recommendedName>
        <fullName evidence="2">phosphomevalonate kinase</fullName>
        <ecNumber evidence="2">2.7.4.2</ecNumber>
    </recommendedName>
</protein>
<dbReference type="UniPathway" id="UPA00057">
    <property type="reaction ID" value="UER00099"/>
</dbReference>
<dbReference type="InterPro" id="IPR014721">
    <property type="entry name" value="Ribsml_uS5_D2-typ_fold_subgr"/>
</dbReference>
<keyword evidence="5 9" id="KW-0418">Kinase</keyword>
<evidence type="ECO:0000256" key="3">
    <source>
        <dbReference type="ARBA" id="ARBA00022679"/>
    </source>
</evidence>
<dbReference type="SUPFAM" id="SSF54211">
    <property type="entry name" value="Ribosomal protein S5 domain 2-like"/>
    <property type="match status" value="1"/>
</dbReference>
<dbReference type="PRINTS" id="PR00959">
    <property type="entry name" value="MEVGALKINASE"/>
</dbReference>
<dbReference type="InterPro" id="IPR020568">
    <property type="entry name" value="Ribosomal_Su5_D2-typ_SF"/>
</dbReference>
<comment type="pathway">
    <text evidence="1">Isoprenoid biosynthesis; isopentenyl diphosphate biosynthesis via mevalonate pathway; isopentenyl diphosphate from (R)-mevalonate: step 2/3.</text>
</comment>
<dbReference type="Gene3D" id="3.30.230.10">
    <property type="match status" value="1"/>
</dbReference>
<keyword evidence="10" id="KW-1185">Reference proteome</keyword>
<evidence type="ECO:0000256" key="6">
    <source>
        <dbReference type="ARBA" id="ARBA00022840"/>
    </source>
</evidence>